<evidence type="ECO:0000313" key="2">
    <source>
        <dbReference type="EMBL" id="MCY1714995.1"/>
    </source>
</evidence>
<name>A0ABT4BVR3_9FIRM</name>
<gene>
    <name evidence="2" type="ORF">OUY18_12105</name>
</gene>
<sequence>MTSLLFQHFYTTGMGSMIVSGAGIVFLLSIIGLVAIAERVLIGLAAYNDACAKGNPDAVMWGLLIGFFGLIPGIIYLCIRNSGRQYTMCSNCGLRHFAMDSNCPRCGAPNVPPYANPYALRQAHRAKVLLIVAAFLIAFVVIAGIICAVSLIASIASVAGGTFY</sequence>
<keyword evidence="1" id="KW-0472">Membrane</keyword>
<accession>A0ABT4BVR3</accession>
<keyword evidence="1" id="KW-1133">Transmembrane helix</keyword>
<feature type="transmembrane region" description="Helical" evidence="1">
    <location>
        <begin position="59"/>
        <end position="79"/>
    </location>
</feature>
<protein>
    <recommendedName>
        <fullName evidence="4">Cardiolipin synthase N-terminal domain-containing protein</fullName>
    </recommendedName>
</protein>
<evidence type="ECO:0000256" key="1">
    <source>
        <dbReference type="SAM" id="Phobius"/>
    </source>
</evidence>
<dbReference type="RefSeq" id="WP_268059054.1">
    <property type="nucleotide sequence ID" value="NZ_JAPOHA010000013.1"/>
</dbReference>
<comment type="caution">
    <text evidence="2">The sequence shown here is derived from an EMBL/GenBank/DDBJ whole genome shotgun (WGS) entry which is preliminary data.</text>
</comment>
<evidence type="ECO:0000313" key="3">
    <source>
        <dbReference type="Proteomes" id="UP001082703"/>
    </source>
</evidence>
<dbReference type="EMBL" id="JAPOHA010000013">
    <property type="protein sequence ID" value="MCY1714995.1"/>
    <property type="molecule type" value="Genomic_DNA"/>
</dbReference>
<reference evidence="2 3" key="1">
    <citation type="submission" date="2022-11" db="EMBL/GenBank/DDBJ databases">
        <authorList>
            <person name="Caiyu Z."/>
        </authorList>
    </citation>
    <scope>NUCLEOTIDE SEQUENCE [LARGE SCALE GENOMIC DNA]</scope>
    <source>
        <strain evidence="2 3">YR-4</strain>
    </source>
</reference>
<feature type="transmembrane region" description="Helical" evidence="1">
    <location>
        <begin position="21"/>
        <end position="47"/>
    </location>
</feature>
<evidence type="ECO:0008006" key="4">
    <source>
        <dbReference type="Google" id="ProtNLM"/>
    </source>
</evidence>
<keyword evidence="3" id="KW-1185">Reference proteome</keyword>
<proteinExistence type="predicted"/>
<dbReference type="Proteomes" id="UP001082703">
    <property type="component" value="Unassembled WGS sequence"/>
</dbReference>
<organism evidence="2 3">
    <name type="scientific">Caproiciproducens galactitolivorans</name>
    <dbReference type="NCBI Taxonomy" id="642589"/>
    <lineage>
        <taxon>Bacteria</taxon>
        <taxon>Bacillati</taxon>
        <taxon>Bacillota</taxon>
        <taxon>Clostridia</taxon>
        <taxon>Eubacteriales</taxon>
        <taxon>Acutalibacteraceae</taxon>
        <taxon>Caproiciproducens</taxon>
    </lineage>
</organism>
<keyword evidence="1" id="KW-0812">Transmembrane</keyword>
<feature type="transmembrane region" description="Helical" evidence="1">
    <location>
        <begin position="128"/>
        <end position="156"/>
    </location>
</feature>